<dbReference type="AlphaFoldDB" id="A0A9J5ZGI9"/>
<evidence type="ECO:0000313" key="2">
    <source>
        <dbReference type="Proteomes" id="UP000824120"/>
    </source>
</evidence>
<organism evidence="1 2">
    <name type="scientific">Solanum commersonii</name>
    <name type="common">Commerson's wild potato</name>
    <name type="synonym">Commerson's nightshade</name>
    <dbReference type="NCBI Taxonomy" id="4109"/>
    <lineage>
        <taxon>Eukaryota</taxon>
        <taxon>Viridiplantae</taxon>
        <taxon>Streptophyta</taxon>
        <taxon>Embryophyta</taxon>
        <taxon>Tracheophyta</taxon>
        <taxon>Spermatophyta</taxon>
        <taxon>Magnoliopsida</taxon>
        <taxon>eudicotyledons</taxon>
        <taxon>Gunneridae</taxon>
        <taxon>Pentapetalae</taxon>
        <taxon>asterids</taxon>
        <taxon>lamiids</taxon>
        <taxon>Solanales</taxon>
        <taxon>Solanaceae</taxon>
        <taxon>Solanoideae</taxon>
        <taxon>Solaneae</taxon>
        <taxon>Solanum</taxon>
    </lineage>
</organism>
<name>A0A9J5ZGI9_SOLCO</name>
<gene>
    <name evidence="1" type="ORF">H5410_021877</name>
</gene>
<dbReference type="OrthoDB" id="1304217at2759"/>
<protein>
    <submittedName>
        <fullName evidence="1">Uncharacterized protein</fullName>
    </submittedName>
</protein>
<evidence type="ECO:0000313" key="1">
    <source>
        <dbReference type="EMBL" id="KAG5610596.1"/>
    </source>
</evidence>
<dbReference type="Proteomes" id="UP000824120">
    <property type="component" value="Chromosome 4"/>
</dbReference>
<keyword evidence="2" id="KW-1185">Reference proteome</keyword>
<feature type="non-terminal residue" evidence="1">
    <location>
        <position position="1"/>
    </location>
</feature>
<dbReference type="EMBL" id="JACXVP010000004">
    <property type="protein sequence ID" value="KAG5610596.1"/>
    <property type="molecule type" value="Genomic_DNA"/>
</dbReference>
<accession>A0A9J5ZGI9</accession>
<proteinExistence type="predicted"/>
<comment type="caution">
    <text evidence="1">The sequence shown here is derived from an EMBL/GenBank/DDBJ whole genome shotgun (WGS) entry which is preliminary data.</text>
</comment>
<reference evidence="1 2" key="1">
    <citation type="submission" date="2020-09" db="EMBL/GenBank/DDBJ databases">
        <title>De no assembly of potato wild relative species, Solanum commersonii.</title>
        <authorList>
            <person name="Cho K."/>
        </authorList>
    </citation>
    <scope>NUCLEOTIDE SEQUENCE [LARGE SCALE GENOMIC DNA]</scope>
    <source>
        <strain evidence="1">LZ3.2</strain>
        <tissue evidence="1">Leaf</tissue>
    </source>
</reference>
<sequence>QTKGCKEFFDIYSISIKNFLIFRYNTRAHFDVTEEEEYILVNFQTNANVIEPEVQIFSLRTNIVNMKNMRLFNKEGIERGVEIEYNGHLVIIKRGWSEF</sequence>